<evidence type="ECO:0000313" key="2">
    <source>
        <dbReference type="EMBL" id="VAW28383.1"/>
    </source>
</evidence>
<sequence>VKIYGNGIIDYNPIQLDAQEITINWEENFMQANGIADSTGKVQGKPIFKNGNEVYETNEIKYNFKTEKASITGLVTTQGDAFIHSDKVFKNANGELFNQTTLYTTCNLAHPHYSIKARKVKVIPNKEMIAGPFNMIINDVPTPLGFAFGMFPDQQSRTSGIIFPDFGEENLRGFYLKNGGYYFAFSDYINLDLTGDLYTKGGWAIRAKSTYNVRYKFRGNFAATFSKFKQENETTLEDNVSNDFRLVWSHSPEAKGTGRFSANINYATNSYNRNNIQNNQNDQIRATLSSSINYSKTFAGTPFSMGLSGRYNQNLSTKQADLLLPDLTFNMQNIYPFKKKGSSGNKWYEKVNFRYAMKATNKATNRLTVPVTTEDIFDDE</sequence>
<evidence type="ECO:0000259" key="1">
    <source>
        <dbReference type="Pfam" id="PF19838"/>
    </source>
</evidence>
<dbReference type="EMBL" id="UOES01000393">
    <property type="protein sequence ID" value="VAW28383.1"/>
    <property type="molecule type" value="Genomic_DNA"/>
</dbReference>
<feature type="domain" description="LPS-assembly protein LptD central" evidence="1">
    <location>
        <begin position="129"/>
        <end position="366"/>
    </location>
</feature>
<dbReference type="InterPro" id="IPR050218">
    <property type="entry name" value="LptD"/>
</dbReference>
<dbReference type="AlphaFoldDB" id="A0A3B0UJ72"/>
<feature type="non-terminal residue" evidence="2">
    <location>
        <position position="1"/>
    </location>
</feature>
<dbReference type="Pfam" id="PF19838">
    <property type="entry name" value="LptD_2"/>
    <property type="match status" value="1"/>
</dbReference>
<organism evidence="2">
    <name type="scientific">hydrothermal vent metagenome</name>
    <dbReference type="NCBI Taxonomy" id="652676"/>
    <lineage>
        <taxon>unclassified sequences</taxon>
        <taxon>metagenomes</taxon>
        <taxon>ecological metagenomes</taxon>
    </lineage>
</organism>
<dbReference type="GO" id="GO:0009279">
    <property type="term" value="C:cell outer membrane"/>
    <property type="evidence" value="ECO:0007669"/>
    <property type="project" value="TreeGrafter"/>
</dbReference>
<accession>A0A3B0UJ72</accession>
<dbReference type="GO" id="GO:1990351">
    <property type="term" value="C:transporter complex"/>
    <property type="evidence" value="ECO:0007669"/>
    <property type="project" value="TreeGrafter"/>
</dbReference>
<dbReference type="PANTHER" id="PTHR30189:SF1">
    <property type="entry name" value="LPS-ASSEMBLY PROTEIN LPTD"/>
    <property type="match status" value="1"/>
</dbReference>
<gene>
    <name evidence="2" type="ORF">MNBD_BACTEROID06-285</name>
</gene>
<reference evidence="2" key="1">
    <citation type="submission" date="2018-06" db="EMBL/GenBank/DDBJ databases">
        <authorList>
            <person name="Zhirakovskaya E."/>
        </authorList>
    </citation>
    <scope>NUCLEOTIDE SEQUENCE</scope>
</reference>
<proteinExistence type="predicted"/>
<protein>
    <submittedName>
        <fullName evidence="2">LPS-assembly protein LptD @ Organic solvent tolerance protein</fullName>
    </submittedName>
</protein>
<dbReference type="InterPro" id="IPR045659">
    <property type="entry name" value="LptD_2"/>
</dbReference>
<name>A0A3B0UJ72_9ZZZZ</name>
<feature type="non-terminal residue" evidence="2">
    <location>
        <position position="380"/>
    </location>
</feature>
<dbReference type="PANTHER" id="PTHR30189">
    <property type="entry name" value="LPS-ASSEMBLY PROTEIN"/>
    <property type="match status" value="1"/>
</dbReference>